<dbReference type="PANTHER" id="PTHR40465">
    <property type="entry name" value="CHROMOSOME 1, WHOLE GENOME SHOTGUN SEQUENCE"/>
    <property type="match status" value="1"/>
</dbReference>
<keyword evidence="1" id="KW-0812">Transmembrane</keyword>
<dbReference type="OrthoDB" id="2745105at2759"/>
<gene>
    <name evidence="2" type="ORF">EXIGLDRAFT_840969</name>
</gene>
<dbReference type="Proteomes" id="UP000077266">
    <property type="component" value="Unassembled WGS sequence"/>
</dbReference>
<name>A0A165ZW67_EXIGL</name>
<keyword evidence="1" id="KW-1133">Transmembrane helix</keyword>
<accession>A0A165ZW67</accession>
<feature type="transmembrane region" description="Helical" evidence="1">
    <location>
        <begin position="188"/>
        <end position="212"/>
    </location>
</feature>
<dbReference type="InParanoid" id="A0A165ZW67"/>
<reference evidence="2 3" key="1">
    <citation type="journal article" date="2016" name="Mol. Biol. Evol.">
        <title>Comparative Genomics of Early-Diverging Mushroom-Forming Fungi Provides Insights into the Origins of Lignocellulose Decay Capabilities.</title>
        <authorList>
            <person name="Nagy L.G."/>
            <person name="Riley R."/>
            <person name="Tritt A."/>
            <person name="Adam C."/>
            <person name="Daum C."/>
            <person name="Floudas D."/>
            <person name="Sun H."/>
            <person name="Yadav J.S."/>
            <person name="Pangilinan J."/>
            <person name="Larsson K.H."/>
            <person name="Matsuura K."/>
            <person name="Barry K."/>
            <person name="Labutti K."/>
            <person name="Kuo R."/>
            <person name="Ohm R.A."/>
            <person name="Bhattacharya S.S."/>
            <person name="Shirouzu T."/>
            <person name="Yoshinaga Y."/>
            <person name="Martin F.M."/>
            <person name="Grigoriev I.V."/>
            <person name="Hibbett D.S."/>
        </authorList>
    </citation>
    <scope>NUCLEOTIDE SEQUENCE [LARGE SCALE GENOMIC DNA]</scope>
    <source>
        <strain evidence="2 3">HHB12029</strain>
    </source>
</reference>
<feature type="transmembrane region" description="Helical" evidence="1">
    <location>
        <begin position="117"/>
        <end position="139"/>
    </location>
</feature>
<evidence type="ECO:0000256" key="1">
    <source>
        <dbReference type="SAM" id="Phobius"/>
    </source>
</evidence>
<protein>
    <submittedName>
        <fullName evidence="2">Uncharacterized protein</fullName>
    </submittedName>
</protein>
<feature type="transmembrane region" description="Helical" evidence="1">
    <location>
        <begin position="39"/>
        <end position="65"/>
    </location>
</feature>
<evidence type="ECO:0000313" key="2">
    <source>
        <dbReference type="EMBL" id="KZV86169.1"/>
    </source>
</evidence>
<dbReference type="STRING" id="1314781.A0A165ZW67"/>
<organism evidence="2 3">
    <name type="scientific">Exidia glandulosa HHB12029</name>
    <dbReference type="NCBI Taxonomy" id="1314781"/>
    <lineage>
        <taxon>Eukaryota</taxon>
        <taxon>Fungi</taxon>
        <taxon>Dikarya</taxon>
        <taxon>Basidiomycota</taxon>
        <taxon>Agaricomycotina</taxon>
        <taxon>Agaricomycetes</taxon>
        <taxon>Auriculariales</taxon>
        <taxon>Exidiaceae</taxon>
        <taxon>Exidia</taxon>
    </lineage>
</organism>
<keyword evidence="1" id="KW-0472">Membrane</keyword>
<feature type="transmembrane region" description="Helical" evidence="1">
    <location>
        <begin position="77"/>
        <end position="97"/>
    </location>
</feature>
<dbReference type="PANTHER" id="PTHR40465:SF1">
    <property type="entry name" value="DUF6534 DOMAIN-CONTAINING PROTEIN"/>
    <property type="match status" value="1"/>
</dbReference>
<dbReference type="EMBL" id="KV426164">
    <property type="protein sequence ID" value="KZV86169.1"/>
    <property type="molecule type" value="Genomic_DNA"/>
</dbReference>
<dbReference type="AlphaFoldDB" id="A0A165ZW67"/>
<sequence length="238" mass="25739">MSNATDTLPASAQFVHDHPVPTMGPWLTPTYDHGHCFTYVSAIVGGVGDFFLTGAIVVMGTQYWALYRKTDALFNRILVVVAVVGNLLKSAQTFAILWDKLIVGFGDYLEGAFSSTWYSNTEALTAELLCLLAQLFFVVRLWKLLGGLRWLLVPLVPALLMGLAGNIALTIQIYRPPTPGAVDGFEKISYVALVGGVVADLIVTIATTSFLIKSKTGFSRSTGTFRLSGTRTFVHASA</sequence>
<keyword evidence="3" id="KW-1185">Reference proteome</keyword>
<feature type="transmembrane region" description="Helical" evidence="1">
    <location>
        <begin position="151"/>
        <end position="173"/>
    </location>
</feature>
<proteinExistence type="predicted"/>
<evidence type="ECO:0000313" key="3">
    <source>
        <dbReference type="Proteomes" id="UP000077266"/>
    </source>
</evidence>